<sequence>MKKPKKEGKRVKCIYCKKPIHIDKFGGIKKEGLFCNDFFCMLKLIREEEESLNSNSTDEKSSHKPQLARGDDKKCQKQL</sequence>
<dbReference type="AlphaFoldDB" id="X1C900"/>
<protein>
    <submittedName>
        <fullName evidence="2">Uncharacterized protein</fullName>
    </submittedName>
</protein>
<evidence type="ECO:0000256" key="1">
    <source>
        <dbReference type="SAM" id="MobiDB-lite"/>
    </source>
</evidence>
<gene>
    <name evidence="2" type="ORF">S01H4_46087</name>
</gene>
<dbReference type="EMBL" id="BART01025717">
    <property type="protein sequence ID" value="GAH03862.1"/>
    <property type="molecule type" value="Genomic_DNA"/>
</dbReference>
<reference evidence="2" key="1">
    <citation type="journal article" date="2014" name="Front. Microbiol.">
        <title>High frequency of phylogenetically diverse reductive dehalogenase-homologous genes in deep subseafloor sedimentary metagenomes.</title>
        <authorList>
            <person name="Kawai M."/>
            <person name="Futagami T."/>
            <person name="Toyoda A."/>
            <person name="Takaki Y."/>
            <person name="Nishi S."/>
            <person name="Hori S."/>
            <person name="Arai W."/>
            <person name="Tsubouchi T."/>
            <person name="Morono Y."/>
            <person name="Uchiyama I."/>
            <person name="Ito T."/>
            <person name="Fujiyama A."/>
            <person name="Inagaki F."/>
            <person name="Takami H."/>
        </authorList>
    </citation>
    <scope>NUCLEOTIDE SEQUENCE</scope>
    <source>
        <strain evidence="2">Expedition CK06-06</strain>
    </source>
</reference>
<evidence type="ECO:0000313" key="2">
    <source>
        <dbReference type="EMBL" id="GAH03862.1"/>
    </source>
</evidence>
<comment type="caution">
    <text evidence="2">The sequence shown here is derived from an EMBL/GenBank/DDBJ whole genome shotgun (WGS) entry which is preliminary data.</text>
</comment>
<accession>X1C900</accession>
<feature type="compositionally biased region" description="Basic and acidic residues" evidence="1">
    <location>
        <begin position="69"/>
        <end position="79"/>
    </location>
</feature>
<feature type="region of interest" description="Disordered" evidence="1">
    <location>
        <begin position="51"/>
        <end position="79"/>
    </location>
</feature>
<name>X1C900_9ZZZZ</name>
<proteinExistence type="predicted"/>
<organism evidence="2">
    <name type="scientific">marine sediment metagenome</name>
    <dbReference type="NCBI Taxonomy" id="412755"/>
    <lineage>
        <taxon>unclassified sequences</taxon>
        <taxon>metagenomes</taxon>
        <taxon>ecological metagenomes</taxon>
    </lineage>
</organism>